<dbReference type="InterPro" id="IPR027268">
    <property type="entry name" value="Peptidase_M4/M1_CTD_sf"/>
</dbReference>
<accession>A0ABY3CC06</accession>
<dbReference type="Gene3D" id="2.60.40.3650">
    <property type="match status" value="1"/>
</dbReference>
<dbReference type="SUPFAM" id="SSF55486">
    <property type="entry name" value="Metalloproteases ('zincins'), catalytic domain"/>
    <property type="match status" value="1"/>
</dbReference>
<dbReference type="Gene3D" id="1.10.390.10">
    <property type="entry name" value="Neutral Protease Domain 2"/>
    <property type="match status" value="1"/>
</dbReference>
<dbReference type="InterPro" id="IPR001478">
    <property type="entry name" value="PDZ"/>
</dbReference>
<dbReference type="SMART" id="SM00228">
    <property type="entry name" value="PDZ"/>
    <property type="match status" value="1"/>
</dbReference>
<evidence type="ECO:0000313" key="3">
    <source>
        <dbReference type="Proteomes" id="UP000733744"/>
    </source>
</evidence>
<dbReference type="Pfam" id="PF13180">
    <property type="entry name" value="PDZ_2"/>
    <property type="match status" value="1"/>
</dbReference>
<dbReference type="SUPFAM" id="SSF50156">
    <property type="entry name" value="PDZ domain-like"/>
    <property type="match status" value="1"/>
</dbReference>
<gene>
    <name evidence="2" type="ORF">EKO24_008575</name>
</gene>
<dbReference type="InterPro" id="IPR024191">
    <property type="entry name" value="Peptidase_M61"/>
</dbReference>
<dbReference type="Pfam" id="PF17899">
    <property type="entry name" value="Peptidase_M61_N"/>
    <property type="match status" value="1"/>
</dbReference>
<proteinExistence type="predicted"/>
<feature type="domain" description="PDZ" evidence="1">
    <location>
        <begin position="473"/>
        <end position="538"/>
    </location>
</feature>
<dbReference type="PIRSF" id="PIRSF016493">
    <property type="entry name" value="Glycyl_aminpptds"/>
    <property type="match status" value="1"/>
</dbReference>
<dbReference type="EMBL" id="RYFG02000081">
    <property type="protein sequence ID" value="TRW96428.1"/>
    <property type="molecule type" value="Genomic_DNA"/>
</dbReference>
<dbReference type="InterPro" id="IPR040756">
    <property type="entry name" value="Peptidase_M61_N"/>
</dbReference>
<evidence type="ECO:0000259" key="1">
    <source>
        <dbReference type="SMART" id="SM00228"/>
    </source>
</evidence>
<sequence>MSYATSSSVTYFVRVLPDKHELEIEMILTGAIAMGRIRLETPTWAPGDYSFAPYARDLFELQAQQLDTHQSLTVTRDGWQAFFIEQGNGAVSVKYTAYAYATEFGEPSGILDNEYAVLLGTRYLYTPAHLGACRVSYALPDTWKKIHHPAGAKRIDETTWEYPSYEILLDTPVVMGHFNLYSRTVHGTEFYHVFVDQGVGFAAEVESFVEKLARIAEVFYTIFGSFPFENYTFVLTLNPAADWGLEHLTSTMCGLGPDVFTVEDETAHGVRVCAHELFHAWNVRRLRPSPLKKLEEQLAVGSFTEGLWVAEGFTRYYEFLACTRVGVYSVEQFFSSVIGYYQHLTVQPAYERVSGVDSSLATYLNHSKYSGRVNNSIDYYDKGMLIAFEADSVLRIEVPDYSLDRAFAEFYRAYVDGGPEYTGYTTHDVIQFFEKIHHGLGEMLAAGAKHPAGLSVPVQLERLGFRLNRQEELYLGLVFKDDLGPTIYNVVDTSPAGQSGIAPEDILTGVNGYAFSSQSLQWAATHSAAVTLQVLRGHRILSFSVTPAKRQKIQTLVWEGDKAQAERIATWLGRKDFNPDKGQIFKLDFYENFHGIETVL</sequence>
<dbReference type="Gene3D" id="2.30.42.10">
    <property type="match status" value="1"/>
</dbReference>
<dbReference type="Proteomes" id="UP000733744">
    <property type="component" value="Unassembled WGS sequence"/>
</dbReference>
<name>A0ABY3CC06_9GAMM</name>
<dbReference type="InterPro" id="IPR036034">
    <property type="entry name" value="PDZ_sf"/>
</dbReference>
<dbReference type="Pfam" id="PF05299">
    <property type="entry name" value="Peptidase_M61"/>
    <property type="match status" value="1"/>
</dbReference>
<dbReference type="RefSeq" id="WP_127030325.1">
    <property type="nucleotide sequence ID" value="NZ_RYFG02000081.1"/>
</dbReference>
<comment type="caution">
    <text evidence="2">The sequence shown here is derived from an EMBL/GenBank/DDBJ whole genome shotgun (WGS) entry which is preliminary data.</text>
</comment>
<dbReference type="InterPro" id="IPR007963">
    <property type="entry name" value="Peptidase_M61_catalytic"/>
</dbReference>
<protein>
    <submittedName>
        <fullName evidence="2">M61 family metallopeptidase</fullName>
    </submittedName>
</protein>
<reference evidence="2 3" key="1">
    <citation type="journal article" date="2019" name="Antonie Van Leeuwenhoek">
        <title>Description of 'Ca. Methylobacter oryzae' KRF1, a novel species from the environmentally important Methylobacter clade 2.</title>
        <authorList>
            <person name="Khatri K."/>
            <person name="Mohite J.A."/>
            <person name="Pandit P.S."/>
            <person name="Bahulikar R."/>
            <person name="Rahalkar M.C."/>
        </authorList>
    </citation>
    <scope>NUCLEOTIDE SEQUENCE [LARGE SCALE GENOMIC DNA]</scope>
    <source>
        <strain evidence="2 3">KRF1</strain>
    </source>
</reference>
<organism evidence="2 3">
    <name type="scientific">Candidatus Methylobacter oryzae</name>
    <dbReference type="NCBI Taxonomy" id="2497749"/>
    <lineage>
        <taxon>Bacteria</taxon>
        <taxon>Pseudomonadati</taxon>
        <taxon>Pseudomonadota</taxon>
        <taxon>Gammaproteobacteria</taxon>
        <taxon>Methylococcales</taxon>
        <taxon>Methylococcaceae</taxon>
        <taxon>Methylobacter</taxon>
    </lineage>
</organism>
<keyword evidence="3" id="KW-1185">Reference proteome</keyword>
<evidence type="ECO:0000313" key="2">
    <source>
        <dbReference type="EMBL" id="TRW96428.1"/>
    </source>
</evidence>